<dbReference type="SUPFAM" id="SSF159941">
    <property type="entry name" value="MM3350-like"/>
    <property type="match status" value="1"/>
</dbReference>
<comment type="caution">
    <text evidence="2">The sequence shown here is derived from an EMBL/GenBank/DDBJ whole genome shotgun (WGS) entry which is preliminary data.</text>
</comment>
<dbReference type="EMBL" id="JBBMFM010000029">
    <property type="protein sequence ID" value="MEQ2425310.1"/>
    <property type="molecule type" value="Genomic_DNA"/>
</dbReference>
<feature type="domain" description="Plasmid pRiA4b Orf3-like" evidence="1">
    <location>
        <begin position="270"/>
        <end position="390"/>
    </location>
</feature>
<protein>
    <recommendedName>
        <fullName evidence="1">Plasmid pRiA4b Orf3-like domain-containing protein</fullName>
    </recommendedName>
</protein>
<name>A0ABV1D5P8_9FIRM</name>
<evidence type="ECO:0000313" key="2">
    <source>
        <dbReference type="EMBL" id="MEQ2425310.1"/>
    </source>
</evidence>
<proteinExistence type="predicted"/>
<dbReference type="InterPro" id="IPR012912">
    <property type="entry name" value="Plasmid_pRiA4b_Orf3-like"/>
</dbReference>
<reference evidence="2 3" key="1">
    <citation type="submission" date="2024-03" db="EMBL/GenBank/DDBJ databases">
        <title>Human intestinal bacterial collection.</title>
        <authorList>
            <person name="Pauvert C."/>
            <person name="Hitch T.C.A."/>
            <person name="Clavel T."/>
        </authorList>
    </citation>
    <scope>NUCLEOTIDE SEQUENCE [LARGE SCALE GENOMIC DNA]</scope>
    <source>
        <strain evidence="2 3">CLA-SR-H021</strain>
    </source>
</reference>
<dbReference type="Gene3D" id="3.10.290.30">
    <property type="entry name" value="MM3350-like"/>
    <property type="match status" value="1"/>
</dbReference>
<dbReference type="InterPro" id="IPR024047">
    <property type="entry name" value="MM3350-like_sf"/>
</dbReference>
<dbReference type="Pfam" id="PF07929">
    <property type="entry name" value="PRiA4_ORF3"/>
    <property type="match status" value="1"/>
</dbReference>
<accession>A0ABV1D5P8</accession>
<evidence type="ECO:0000313" key="3">
    <source>
        <dbReference type="Proteomes" id="UP001454086"/>
    </source>
</evidence>
<evidence type="ECO:0000259" key="1">
    <source>
        <dbReference type="Pfam" id="PF07929"/>
    </source>
</evidence>
<organism evidence="2 3">
    <name type="scientific">Enterocloster hominis</name>
    <name type="common">ex Hitch et al. 2024</name>
    <dbReference type="NCBI Taxonomy" id="1917870"/>
    <lineage>
        <taxon>Bacteria</taxon>
        <taxon>Bacillati</taxon>
        <taxon>Bacillota</taxon>
        <taxon>Clostridia</taxon>
        <taxon>Lachnospirales</taxon>
        <taxon>Lachnospiraceae</taxon>
        <taxon>Enterocloster</taxon>
    </lineage>
</organism>
<dbReference type="RefSeq" id="WP_008724364.1">
    <property type="nucleotide sequence ID" value="NZ_JBBMFM010000029.1"/>
</dbReference>
<keyword evidence="3" id="KW-1185">Reference proteome</keyword>
<sequence>MDAETKKAAKWGKEAEKVCHDFDVFCDYLLERKASLSKATGHIGKKDCFELNRQLSIKEGFERPTRLQKDYPVINFFYYVAMKHRILEPDSSGCHMQPGQNYGYYKEAGALEKFLLMLANVLFDGRFTGNVLWYGVNIESFMEWAAKVMPCANQAYCLPKEILMGYDLGYRDCLMTYLEELGVLKIHKEAGMEDGRVIHPWEADIGPLFELAYDLYRTVYDSHDCGQKEPPAFSLSTYWETHISEGKASGLIKILEEPDMDYKNQVVDLEIKVRHGKCIRIVRMNLSDSLYELHLAIQKAFEFDNDHLFAFYAGHGMLKETFTMPETSISGDEYSVYETLLGDLQLRVGNKFSYRFDFGDEWWFDIKAVAIQEGSVHGPELIKAVHDAPEQYPVYEDGYEDDM</sequence>
<dbReference type="Proteomes" id="UP001454086">
    <property type="component" value="Unassembled WGS sequence"/>
</dbReference>
<gene>
    <name evidence="2" type="ORF">WMQ36_10035</name>
</gene>